<evidence type="ECO:0000256" key="4">
    <source>
        <dbReference type="ARBA" id="ARBA00022786"/>
    </source>
</evidence>
<dbReference type="SUPFAM" id="SSF57850">
    <property type="entry name" value="RING/U-box"/>
    <property type="match status" value="1"/>
</dbReference>
<sequence>MVECFKPGCGGVLRPRSSASVAVCPECRSVNCLRCYATHDGLSCKEYKKSIGADVTPTPTAASRGRNTSQTERDTSPLPSTSAVTPRTSQEEAVAPIMVQLAAEADEDSSEVFVTCKVTDCGGSAFVGKDDIMFRCVVCNHYTCVKCSAFHESMTCTEYQQNKDNVEVPVYKPEGLPVESNEESEKEKSEEHEADEDAEGMIVTCRYKGCNGYSYVYKTATTAQCEICSHWTCVACKACHESQSCAQYKGIELPAEPLVPRIPSQKQIPKPGNDALSREHGLFSGVIRAFNRLRSGKADEAEDEPVDAVAEAWAYENAPKPKTTEIAAGEPAGAAAAVRGYENATKVQIEVFPDD</sequence>
<feature type="region of interest" description="Disordered" evidence="6">
    <location>
        <begin position="55"/>
        <end position="90"/>
    </location>
</feature>
<dbReference type="GO" id="GO:0004842">
    <property type="term" value="F:ubiquitin-protein transferase activity"/>
    <property type="evidence" value="ECO:0007669"/>
    <property type="project" value="TreeGrafter"/>
</dbReference>
<dbReference type="GO" id="GO:0008270">
    <property type="term" value="F:zinc ion binding"/>
    <property type="evidence" value="ECO:0007669"/>
    <property type="project" value="UniProtKB-KW"/>
</dbReference>
<feature type="compositionally biased region" description="Polar residues" evidence="6">
    <location>
        <begin position="77"/>
        <end position="88"/>
    </location>
</feature>
<dbReference type="InterPro" id="IPR051628">
    <property type="entry name" value="LUBAC_E3_Ligases"/>
</dbReference>
<comment type="pathway">
    <text evidence="1">Protein modification; protein ubiquitination.</text>
</comment>
<organism evidence="7">
    <name type="scientific">Rhipicephalus microplus</name>
    <name type="common">Cattle tick</name>
    <name type="synonym">Boophilus microplus</name>
    <dbReference type="NCBI Taxonomy" id="6941"/>
    <lineage>
        <taxon>Eukaryota</taxon>
        <taxon>Metazoa</taxon>
        <taxon>Ecdysozoa</taxon>
        <taxon>Arthropoda</taxon>
        <taxon>Chelicerata</taxon>
        <taxon>Arachnida</taxon>
        <taxon>Acari</taxon>
        <taxon>Parasitiformes</taxon>
        <taxon>Ixodida</taxon>
        <taxon>Ixodoidea</taxon>
        <taxon>Ixodidae</taxon>
        <taxon>Rhipicephalinae</taxon>
        <taxon>Rhipicephalus</taxon>
        <taxon>Boophilus</taxon>
    </lineage>
</organism>
<keyword evidence="5" id="KW-0862">Zinc</keyword>
<evidence type="ECO:0000256" key="3">
    <source>
        <dbReference type="ARBA" id="ARBA00022771"/>
    </source>
</evidence>
<dbReference type="PANTHER" id="PTHR22770:SF13">
    <property type="entry name" value="RING-TYPE DOMAIN-CONTAINING PROTEIN"/>
    <property type="match status" value="1"/>
</dbReference>
<dbReference type="PANTHER" id="PTHR22770">
    <property type="entry name" value="UBIQUITIN CONJUGATING ENZYME 7 INTERACTING PROTEIN-RELATED"/>
    <property type="match status" value="1"/>
</dbReference>
<accession>A0A6M2D8S4</accession>
<keyword evidence="2" id="KW-0479">Metal-binding</keyword>
<evidence type="ECO:0000256" key="1">
    <source>
        <dbReference type="ARBA" id="ARBA00004906"/>
    </source>
</evidence>
<evidence type="ECO:0000313" key="7">
    <source>
        <dbReference type="EMBL" id="NOV41678.1"/>
    </source>
</evidence>
<name>A0A6M2D8S4_RHIMP</name>
<dbReference type="AlphaFoldDB" id="A0A6M2D8S4"/>
<proteinExistence type="predicted"/>
<protein>
    <submittedName>
        <fullName evidence="7">Putative ubiquitin conjugating enzyme</fullName>
    </submittedName>
</protein>
<dbReference type="GO" id="GO:0043130">
    <property type="term" value="F:ubiquitin binding"/>
    <property type="evidence" value="ECO:0007669"/>
    <property type="project" value="TreeGrafter"/>
</dbReference>
<dbReference type="VEuPathDB" id="VectorBase:LOC119176005"/>
<evidence type="ECO:0000256" key="5">
    <source>
        <dbReference type="ARBA" id="ARBA00022833"/>
    </source>
</evidence>
<dbReference type="OrthoDB" id="261960at2759"/>
<evidence type="ECO:0000256" key="2">
    <source>
        <dbReference type="ARBA" id="ARBA00022723"/>
    </source>
</evidence>
<keyword evidence="3" id="KW-0863">Zinc-finger</keyword>
<keyword evidence="4" id="KW-0833">Ubl conjugation pathway</keyword>
<feature type="region of interest" description="Disordered" evidence="6">
    <location>
        <begin position="175"/>
        <end position="195"/>
    </location>
</feature>
<dbReference type="EMBL" id="GHWJ01008941">
    <property type="protein sequence ID" value="NOV41678.1"/>
    <property type="molecule type" value="Transcribed_RNA"/>
</dbReference>
<evidence type="ECO:0000256" key="6">
    <source>
        <dbReference type="SAM" id="MobiDB-lite"/>
    </source>
</evidence>
<dbReference type="GO" id="GO:0043161">
    <property type="term" value="P:proteasome-mediated ubiquitin-dependent protein catabolic process"/>
    <property type="evidence" value="ECO:0007669"/>
    <property type="project" value="TreeGrafter"/>
</dbReference>
<feature type="compositionally biased region" description="Polar residues" evidence="6">
    <location>
        <begin position="57"/>
        <end position="70"/>
    </location>
</feature>
<dbReference type="GO" id="GO:0097039">
    <property type="term" value="P:protein linear polyubiquitination"/>
    <property type="evidence" value="ECO:0007669"/>
    <property type="project" value="TreeGrafter"/>
</dbReference>
<dbReference type="GO" id="GO:0071797">
    <property type="term" value="C:LUBAC complex"/>
    <property type="evidence" value="ECO:0007669"/>
    <property type="project" value="TreeGrafter"/>
</dbReference>
<reference evidence="7" key="1">
    <citation type="submission" date="2019-09" db="EMBL/GenBank/DDBJ databases">
        <title>Organ-specific transcriptomic study of the physiology of the cattle tick, Rhipicephalus microplus.</title>
        <authorList>
            <person name="Tirloni L."/>
            <person name="Braz G."/>
            <person name="Gandara A.C.P."/>
            <person name="Sabadin G.A."/>
            <person name="da Silva R.M."/>
            <person name="Guizzo M.G."/>
            <person name="Machado J.A."/>
            <person name="Costa E.P."/>
            <person name="Gomes H.F."/>
            <person name="Moraes J."/>
            <person name="Mota M.B.S."/>
            <person name="Mesquita R.D."/>
            <person name="Alvarenga P.H."/>
            <person name="Alves F."/>
            <person name="Seixas A."/>
            <person name="da Fonseca R.N."/>
            <person name="Fogaca A."/>
            <person name="Logullo C."/>
            <person name="Tanaka A."/>
            <person name="Daffre S."/>
            <person name="Termignoni C."/>
            <person name="Vaz I.S.Jr."/>
            <person name="Oliveira P.L."/>
            <person name="Ribeiro J.M."/>
        </authorList>
    </citation>
    <scope>NUCLEOTIDE SEQUENCE</scope>
    <source>
        <strain evidence="7">Porto Alegre</strain>
    </source>
</reference>